<protein>
    <submittedName>
        <fullName evidence="2">Thioredoxin</fullName>
    </submittedName>
</protein>
<evidence type="ECO:0000313" key="3">
    <source>
        <dbReference type="Proteomes" id="UP000285579"/>
    </source>
</evidence>
<comment type="caution">
    <text evidence="2">The sequence shown here is derived from an EMBL/GenBank/DDBJ whole genome shotgun (WGS) entry which is preliminary data.</text>
</comment>
<dbReference type="EMBL" id="QXUI01000001">
    <property type="protein sequence ID" value="RIM94209.1"/>
    <property type="molecule type" value="Genomic_DNA"/>
</dbReference>
<dbReference type="Gene3D" id="3.40.30.10">
    <property type="entry name" value="Glutaredoxin"/>
    <property type="match status" value="1"/>
</dbReference>
<dbReference type="PROSITE" id="PS51352">
    <property type="entry name" value="THIOREDOXIN_2"/>
    <property type="match status" value="1"/>
</dbReference>
<dbReference type="InterPro" id="IPR050620">
    <property type="entry name" value="Thioredoxin_H-type-like"/>
</dbReference>
<evidence type="ECO:0000313" key="2">
    <source>
        <dbReference type="EMBL" id="RIM94209.1"/>
    </source>
</evidence>
<gene>
    <name evidence="2" type="ORF">BU104_00555</name>
</gene>
<dbReference type="PANTHER" id="PTHR10438:SF468">
    <property type="entry name" value="THIOREDOXIN-1-RELATED"/>
    <property type="match status" value="1"/>
</dbReference>
<accession>A0AAQ0M0S4</accession>
<dbReference type="RefSeq" id="WP_069795679.1">
    <property type="nucleotide sequence ID" value="NZ_CP066721.1"/>
</dbReference>
<name>A0AAQ0M0S4_STAXY</name>
<feature type="domain" description="Thioredoxin" evidence="1">
    <location>
        <begin position="1"/>
        <end position="102"/>
    </location>
</feature>
<dbReference type="InterPro" id="IPR013766">
    <property type="entry name" value="Thioredoxin_domain"/>
</dbReference>
<dbReference type="InterPro" id="IPR036249">
    <property type="entry name" value="Thioredoxin-like_sf"/>
</dbReference>
<dbReference type="SUPFAM" id="SSF52833">
    <property type="entry name" value="Thioredoxin-like"/>
    <property type="match status" value="1"/>
</dbReference>
<reference evidence="2 3" key="1">
    <citation type="journal article" date="2016" name="Front. Microbiol.">
        <title>Comprehensive Phylogenetic Analysis of Bovine Non-aureus Staphylococci Species Based on Whole-Genome Sequencing.</title>
        <authorList>
            <person name="Naushad S."/>
            <person name="Barkema H.W."/>
            <person name="Luby C."/>
            <person name="Condas L.A."/>
            <person name="Nobrega D.B."/>
            <person name="Carson D.A."/>
            <person name="De Buck J."/>
        </authorList>
    </citation>
    <scope>NUCLEOTIDE SEQUENCE [LARGE SCALE GENOMIC DNA]</scope>
    <source>
        <strain evidence="2 3">SNUC 1349</strain>
    </source>
</reference>
<dbReference type="Pfam" id="PF00085">
    <property type="entry name" value="Thioredoxin"/>
    <property type="match status" value="1"/>
</dbReference>
<proteinExistence type="predicted"/>
<evidence type="ECO:0000259" key="1">
    <source>
        <dbReference type="PROSITE" id="PS51352"/>
    </source>
</evidence>
<dbReference type="AlphaFoldDB" id="A0AAQ0M0S4"/>
<dbReference type="PANTHER" id="PTHR10438">
    <property type="entry name" value="THIOREDOXIN"/>
    <property type="match status" value="1"/>
</dbReference>
<dbReference type="Proteomes" id="UP000285579">
    <property type="component" value="Unassembled WGS sequence"/>
</dbReference>
<sequence length="102" mass="11868">MKHLESEQQFEQLKNEKTVFLFTADWCPDCKVIEPELPKIEEKFTEYNFISVDRDKFIDLCVEHGIMGIPSFLVFSDGQQIGSYIGKERKSIEQIDAFLSSL</sequence>
<dbReference type="CDD" id="cd02947">
    <property type="entry name" value="TRX_family"/>
    <property type="match status" value="1"/>
</dbReference>
<organism evidence="2 3">
    <name type="scientific">Staphylococcus xylosus</name>
    <dbReference type="NCBI Taxonomy" id="1288"/>
    <lineage>
        <taxon>Bacteria</taxon>
        <taxon>Bacillati</taxon>
        <taxon>Bacillota</taxon>
        <taxon>Bacilli</taxon>
        <taxon>Bacillales</taxon>
        <taxon>Staphylococcaceae</taxon>
        <taxon>Staphylococcus</taxon>
    </lineage>
</organism>